<dbReference type="RefSeq" id="WP_092854588.1">
    <property type="nucleotide sequence ID" value="NZ_FOYU01000001.1"/>
</dbReference>
<name>A0A1I6G8K3_9GAMM</name>
<dbReference type="InterPro" id="IPR009045">
    <property type="entry name" value="Zn_M74/Hedgehog-like"/>
</dbReference>
<protein>
    <submittedName>
        <fullName evidence="2">LD-carboxypeptidase LdcB, LAS superfamily</fullName>
    </submittedName>
</protein>
<dbReference type="InterPro" id="IPR003709">
    <property type="entry name" value="VanY-like_core_dom"/>
</dbReference>
<dbReference type="SUPFAM" id="SSF55166">
    <property type="entry name" value="Hedgehog/DD-peptidase"/>
    <property type="match status" value="1"/>
</dbReference>
<dbReference type="CDD" id="cd14847">
    <property type="entry name" value="DD-carboxypeptidase_like"/>
    <property type="match status" value="1"/>
</dbReference>
<sequence length="238" mass="27062">MLTIEQLYGIHDSHTSHVSGERNGVRLQEPVAQAYIAMRSAALNDGINIAIASAFRDFERQRQIWNRKFNGEAPLYNDRGEQLDSTQLSIGEKIEAILTWSALPGASRHHWGTDFDIYDPTPFSSGERQLQLIPSEYQETGPCYALHQWLLKHARDFGFFFPYARYQGGVAVEPWHLSHQHLANQAHAEVNVNQLAEVLIRHEVAGSDYVMEQLAEIKHRYIDSICNADITSGDIWFG</sequence>
<dbReference type="EMBL" id="FOYU01000001">
    <property type="protein sequence ID" value="SFR38504.1"/>
    <property type="molecule type" value="Genomic_DNA"/>
</dbReference>
<keyword evidence="2" id="KW-0378">Hydrolase</keyword>
<evidence type="ECO:0000313" key="3">
    <source>
        <dbReference type="Proteomes" id="UP000199424"/>
    </source>
</evidence>
<evidence type="ECO:0000313" key="2">
    <source>
        <dbReference type="EMBL" id="SFR38504.1"/>
    </source>
</evidence>
<dbReference type="PANTHER" id="PTHR34385:SF1">
    <property type="entry name" value="PEPTIDOGLYCAN L-ALANYL-D-GLUTAMATE ENDOPEPTIDASE CWLK"/>
    <property type="match status" value="1"/>
</dbReference>
<dbReference type="Gene3D" id="3.30.1380.10">
    <property type="match status" value="1"/>
</dbReference>
<dbReference type="Proteomes" id="UP000199424">
    <property type="component" value="Unassembled WGS sequence"/>
</dbReference>
<gene>
    <name evidence="2" type="ORF">SAMN04488070_0296</name>
</gene>
<accession>A0A1I6G8K3</accession>
<proteinExistence type="predicted"/>
<evidence type="ECO:0000259" key="1">
    <source>
        <dbReference type="Pfam" id="PF02557"/>
    </source>
</evidence>
<feature type="domain" description="D-alanyl-D-alanine carboxypeptidase-like core" evidence="1">
    <location>
        <begin position="26"/>
        <end position="179"/>
    </location>
</feature>
<keyword evidence="3" id="KW-1185">Reference proteome</keyword>
<keyword evidence="2" id="KW-0645">Protease</keyword>
<dbReference type="AlphaFoldDB" id="A0A1I6G8K3"/>
<dbReference type="InterPro" id="IPR052179">
    <property type="entry name" value="DD-CPase-like"/>
</dbReference>
<dbReference type="GO" id="GO:0006508">
    <property type="term" value="P:proteolysis"/>
    <property type="evidence" value="ECO:0007669"/>
    <property type="project" value="InterPro"/>
</dbReference>
<keyword evidence="2" id="KW-0121">Carboxypeptidase</keyword>
<dbReference type="PANTHER" id="PTHR34385">
    <property type="entry name" value="D-ALANYL-D-ALANINE CARBOXYPEPTIDASE"/>
    <property type="match status" value="1"/>
</dbReference>
<dbReference type="Pfam" id="PF02557">
    <property type="entry name" value="VanY"/>
    <property type="match status" value="1"/>
</dbReference>
<organism evidence="2 3">
    <name type="scientific">Pseudidiomarina maritima</name>
    <dbReference type="NCBI Taxonomy" id="519453"/>
    <lineage>
        <taxon>Bacteria</taxon>
        <taxon>Pseudomonadati</taxon>
        <taxon>Pseudomonadota</taxon>
        <taxon>Gammaproteobacteria</taxon>
        <taxon>Alteromonadales</taxon>
        <taxon>Idiomarinaceae</taxon>
        <taxon>Pseudidiomarina</taxon>
    </lineage>
</organism>
<reference evidence="3" key="1">
    <citation type="submission" date="2016-10" db="EMBL/GenBank/DDBJ databases">
        <authorList>
            <person name="Varghese N."/>
            <person name="Submissions S."/>
        </authorList>
    </citation>
    <scope>NUCLEOTIDE SEQUENCE [LARGE SCALE GENOMIC DNA]</scope>
    <source>
        <strain evidence="3">CGMCC 1.7285</strain>
    </source>
</reference>
<dbReference type="GO" id="GO:0004180">
    <property type="term" value="F:carboxypeptidase activity"/>
    <property type="evidence" value="ECO:0007669"/>
    <property type="project" value="UniProtKB-KW"/>
</dbReference>